<comment type="similarity">
    <text evidence="7 9">Belongs to the pentraxin family.</text>
</comment>
<evidence type="ECO:0000256" key="6">
    <source>
        <dbReference type="ARBA" id="ARBA00023157"/>
    </source>
</evidence>
<comment type="subunit">
    <text evidence="9">Homopentamer. Pentaxin (or pentraxin) have a discoid arrangement of 5 non-covalently bound subunits.</text>
</comment>
<evidence type="ECO:0000313" key="13">
    <source>
        <dbReference type="Xenbase" id="XB-GENE-29090139"/>
    </source>
</evidence>
<evidence type="ECO:0000313" key="12">
    <source>
        <dbReference type="RefSeq" id="XP_031747061.1"/>
    </source>
</evidence>
<evidence type="ECO:0000256" key="5">
    <source>
        <dbReference type="ARBA" id="ARBA00022837"/>
    </source>
</evidence>
<dbReference type="PROSITE" id="PS00289">
    <property type="entry name" value="PTX_1"/>
    <property type="match status" value="1"/>
</dbReference>
<comment type="subcellular location">
    <subcellularLocation>
        <location evidence="1 9">Secreted</location>
    </subcellularLocation>
</comment>
<dbReference type="KEGG" id="xtr:108644479"/>
<dbReference type="OrthoDB" id="547680at2759"/>
<keyword evidence="2" id="KW-0964">Secreted</keyword>
<reference evidence="12" key="1">
    <citation type="submission" date="2025-08" db="UniProtKB">
        <authorList>
            <consortium name="RefSeq"/>
        </authorList>
    </citation>
    <scope>IDENTIFICATION</scope>
    <source>
        <strain evidence="12">Nigerian</strain>
        <tissue evidence="12">Liver and blood</tissue>
    </source>
</reference>
<evidence type="ECO:0000256" key="3">
    <source>
        <dbReference type="ARBA" id="ARBA00022723"/>
    </source>
</evidence>
<evidence type="ECO:0000256" key="7">
    <source>
        <dbReference type="ARBA" id="ARBA00038102"/>
    </source>
</evidence>
<keyword evidence="5 9" id="KW-0106">Calcium</keyword>
<dbReference type="SMART" id="SM00159">
    <property type="entry name" value="PTX"/>
    <property type="match status" value="1"/>
</dbReference>
<keyword evidence="4" id="KW-0732">Signal</keyword>
<dbReference type="GO" id="GO:0046872">
    <property type="term" value="F:metal ion binding"/>
    <property type="evidence" value="ECO:0007669"/>
    <property type="project" value="UniProtKB-KW"/>
</dbReference>
<dbReference type="RefSeq" id="XP_031747061.1">
    <property type="nucleotide sequence ID" value="XM_031891201.1"/>
</dbReference>
<dbReference type="PANTHER" id="PTHR45869">
    <property type="entry name" value="C-REACTIVE PROTEIN-RELATED"/>
    <property type="match status" value="1"/>
</dbReference>
<dbReference type="PROSITE" id="PS51828">
    <property type="entry name" value="PTX_2"/>
    <property type="match status" value="1"/>
</dbReference>
<evidence type="ECO:0000259" key="10">
    <source>
        <dbReference type="PROSITE" id="PS51828"/>
    </source>
</evidence>
<evidence type="ECO:0000313" key="11">
    <source>
        <dbReference type="Proteomes" id="UP000008143"/>
    </source>
</evidence>
<dbReference type="Proteomes" id="UP000008143">
    <property type="component" value="Chromosome 8"/>
</dbReference>
<evidence type="ECO:0000256" key="9">
    <source>
        <dbReference type="RuleBase" id="RU362112"/>
    </source>
</evidence>
<dbReference type="InterPro" id="IPR051005">
    <property type="entry name" value="Pentraxin_domain"/>
</dbReference>
<dbReference type="Pfam" id="PF00354">
    <property type="entry name" value="Pentaxin"/>
    <property type="match status" value="1"/>
</dbReference>
<dbReference type="InterPro" id="IPR030476">
    <property type="entry name" value="Pentaxin_CS"/>
</dbReference>
<dbReference type="AlphaFoldDB" id="A0A8J1IRE6"/>
<evidence type="ECO:0000256" key="8">
    <source>
        <dbReference type="PROSITE-ProRule" id="PRU01172"/>
    </source>
</evidence>
<dbReference type="InterPro" id="IPR001759">
    <property type="entry name" value="PTX_dom"/>
</dbReference>
<dbReference type="GO" id="GO:0005576">
    <property type="term" value="C:extracellular region"/>
    <property type="evidence" value="ECO:0007669"/>
    <property type="project" value="UniProtKB-SubCell"/>
</dbReference>
<dbReference type="PRINTS" id="PR00895">
    <property type="entry name" value="PENTAXIN"/>
</dbReference>
<sequence>MDSKVFLFPKRSIYDYVVLKPMVTGPLHKLTICLRSYTDGNRYALLNVGIPKSRIRNMFVIAQEPANSLTHFPSYVYINNARDYINANTDWIHRCVTWASDTGVLQLWVNGKASIRKVVNKGFSIDLQDGISLGQMRRYYGYNTMEWDPEVSFQGEISDVYVWNEVLPPETIWQVLLGNKDRLGNVINWKALKYTINGDVTVQPKLQCRYGSESGSSHHHCSMV</sequence>
<dbReference type="AGR" id="Xenbase:XB-GENE-29090139"/>
<dbReference type="GeneID" id="108644479"/>
<gene>
    <name evidence="12 13" type="primary">LOC108644479</name>
</gene>
<dbReference type="Gene3D" id="2.60.120.200">
    <property type="match status" value="1"/>
</dbReference>
<dbReference type="InterPro" id="IPR013320">
    <property type="entry name" value="ConA-like_dom_sf"/>
</dbReference>
<accession>A0A8J1IRE6</accession>
<dbReference type="SUPFAM" id="SSF49899">
    <property type="entry name" value="Concanavalin A-like lectins/glucanases"/>
    <property type="match status" value="1"/>
</dbReference>
<comment type="cofactor">
    <cofactor evidence="9">
        <name>Ca(2+)</name>
        <dbReference type="ChEBI" id="CHEBI:29108"/>
    </cofactor>
    <text evidence="9">Binds 2 calcium ions per subunit.</text>
</comment>
<keyword evidence="6" id="KW-1015">Disulfide bond</keyword>
<dbReference type="Xenbase" id="XB-GENE-29090139">
    <property type="gene designation" value="LOC108644479"/>
</dbReference>
<proteinExistence type="inferred from homology"/>
<evidence type="ECO:0000256" key="2">
    <source>
        <dbReference type="ARBA" id="ARBA00022525"/>
    </source>
</evidence>
<evidence type="ECO:0000256" key="4">
    <source>
        <dbReference type="ARBA" id="ARBA00022729"/>
    </source>
</evidence>
<keyword evidence="11" id="KW-1185">Reference proteome</keyword>
<evidence type="ECO:0000256" key="1">
    <source>
        <dbReference type="ARBA" id="ARBA00004613"/>
    </source>
</evidence>
<organism evidence="11 12">
    <name type="scientific">Xenopus tropicalis</name>
    <name type="common">Western clawed frog</name>
    <name type="synonym">Silurana tropicalis</name>
    <dbReference type="NCBI Taxonomy" id="8364"/>
    <lineage>
        <taxon>Eukaryota</taxon>
        <taxon>Metazoa</taxon>
        <taxon>Chordata</taxon>
        <taxon>Craniata</taxon>
        <taxon>Vertebrata</taxon>
        <taxon>Euteleostomi</taxon>
        <taxon>Amphibia</taxon>
        <taxon>Batrachia</taxon>
        <taxon>Anura</taxon>
        <taxon>Pipoidea</taxon>
        <taxon>Pipidae</taxon>
        <taxon>Xenopodinae</taxon>
        <taxon>Xenopus</taxon>
        <taxon>Silurana</taxon>
    </lineage>
</organism>
<protein>
    <recommendedName>
        <fullName evidence="9">Pentraxin family member</fullName>
    </recommendedName>
</protein>
<dbReference type="FunFam" id="2.60.120.200:FF:000070">
    <property type="entry name" value="Serum amyloid P-component"/>
    <property type="match status" value="1"/>
</dbReference>
<comment type="caution">
    <text evidence="8">Lacks conserved residue(s) required for the propagation of feature annotation.</text>
</comment>
<keyword evidence="3 9" id="KW-0479">Metal-binding</keyword>
<dbReference type="OMA" id="INANTDW"/>
<dbReference type="PANTHER" id="PTHR45869:SF16">
    <property type="entry name" value="PENTRAXIN FAMILY MEMBER"/>
    <property type="match status" value="1"/>
</dbReference>
<name>A0A8J1IRE6_XENTR</name>
<feature type="domain" description="Pentraxin (PTX)" evidence="10">
    <location>
        <begin position="2"/>
        <end position="208"/>
    </location>
</feature>